<reference evidence="4 5" key="1">
    <citation type="journal article" date="2018" name="Proc. Natl. Acad. Sci. U.S.A.">
        <title>Draft genome sequence of Camellia sinensis var. sinensis provides insights into the evolution of the tea genome and tea quality.</title>
        <authorList>
            <person name="Wei C."/>
            <person name="Yang H."/>
            <person name="Wang S."/>
            <person name="Zhao J."/>
            <person name="Liu C."/>
            <person name="Gao L."/>
            <person name="Xia E."/>
            <person name="Lu Y."/>
            <person name="Tai Y."/>
            <person name="She G."/>
            <person name="Sun J."/>
            <person name="Cao H."/>
            <person name="Tong W."/>
            <person name="Gao Q."/>
            <person name="Li Y."/>
            <person name="Deng W."/>
            <person name="Jiang X."/>
            <person name="Wang W."/>
            <person name="Chen Q."/>
            <person name="Zhang S."/>
            <person name="Li H."/>
            <person name="Wu J."/>
            <person name="Wang P."/>
            <person name="Li P."/>
            <person name="Shi C."/>
            <person name="Zheng F."/>
            <person name="Jian J."/>
            <person name="Huang B."/>
            <person name="Shan D."/>
            <person name="Shi M."/>
            <person name="Fang C."/>
            <person name="Yue Y."/>
            <person name="Li F."/>
            <person name="Li D."/>
            <person name="Wei S."/>
            <person name="Han B."/>
            <person name="Jiang C."/>
            <person name="Yin Y."/>
            <person name="Xia T."/>
            <person name="Zhang Z."/>
            <person name="Bennetzen J.L."/>
            <person name="Zhao S."/>
            <person name="Wan X."/>
        </authorList>
    </citation>
    <scope>NUCLEOTIDE SEQUENCE [LARGE SCALE GENOMIC DNA]</scope>
    <source>
        <strain evidence="5">cv. Shuchazao</strain>
        <tissue evidence="4">Leaf</tissue>
    </source>
</reference>
<gene>
    <name evidence="4" type="ORF">TEA_024864</name>
</gene>
<sequence>MAISLLKLTTILSLVTTPFLASLSQTTSSTNLYKDDEEYTRDTPRFTRSRFLASTIKKVMDCDPINNNLCNGMSTNNGTSLLYCCKKLCCNVLGDKNNCGQCGHKCQLGELCCHGTCINIAYDTSNCGECDNACSPGLKCEYGSCGYA</sequence>
<evidence type="ECO:0000256" key="1">
    <source>
        <dbReference type="ARBA" id="ARBA00006010"/>
    </source>
</evidence>
<dbReference type="PANTHER" id="PTHR33227">
    <property type="entry name" value="STIGMA-SPECIFIC STIG1-LIKE PROTEIN 3"/>
    <property type="match status" value="1"/>
</dbReference>
<comment type="similarity">
    <text evidence="1">Belongs to the STIG1 family.</text>
</comment>
<evidence type="ECO:0000313" key="5">
    <source>
        <dbReference type="Proteomes" id="UP000306102"/>
    </source>
</evidence>
<dbReference type="STRING" id="542762.A0A4S4E4I7"/>
<dbReference type="Proteomes" id="UP000306102">
    <property type="component" value="Unassembled WGS sequence"/>
</dbReference>
<dbReference type="EMBL" id="SDRB02007635">
    <property type="protein sequence ID" value="THG10861.1"/>
    <property type="molecule type" value="Genomic_DNA"/>
</dbReference>
<protein>
    <submittedName>
        <fullName evidence="4">Uncharacterized protein</fullName>
    </submittedName>
</protein>
<name>A0A4S4E4I7_CAMSN</name>
<keyword evidence="2 3" id="KW-0732">Signal</keyword>
<evidence type="ECO:0000313" key="4">
    <source>
        <dbReference type="EMBL" id="THG10861.1"/>
    </source>
</evidence>
<accession>A0A4S4E4I7</accession>
<dbReference type="Pfam" id="PF04885">
    <property type="entry name" value="Stig1"/>
    <property type="match status" value="1"/>
</dbReference>
<keyword evidence="5" id="KW-1185">Reference proteome</keyword>
<comment type="caution">
    <text evidence="4">The sequence shown here is derived from an EMBL/GenBank/DDBJ whole genome shotgun (WGS) entry which is preliminary data.</text>
</comment>
<dbReference type="PANTHER" id="PTHR33227:SF6">
    <property type="entry name" value="PROTEIN GRIM REAPER"/>
    <property type="match status" value="1"/>
</dbReference>
<feature type="signal peptide" evidence="3">
    <location>
        <begin position="1"/>
        <end position="21"/>
    </location>
</feature>
<evidence type="ECO:0000256" key="2">
    <source>
        <dbReference type="ARBA" id="ARBA00022729"/>
    </source>
</evidence>
<proteinExistence type="inferred from homology"/>
<organism evidence="4 5">
    <name type="scientific">Camellia sinensis var. sinensis</name>
    <name type="common">China tea</name>
    <dbReference type="NCBI Taxonomy" id="542762"/>
    <lineage>
        <taxon>Eukaryota</taxon>
        <taxon>Viridiplantae</taxon>
        <taxon>Streptophyta</taxon>
        <taxon>Embryophyta</taxon>
        <taxon>Tracheophyta</taxon>
        <taxon>Spermatophyta</taxon>
        <taxon>Magnoliopsida</taxon>
        <taxon>eudicotyledons</taxon>
        <taxon>Gunneridae</taxon>
        <taxon>Pentapetalae</taxon>
        <taxon>asterids</taxon>
        <taxon>Ericales</taxon>
        <taxon>Theaceae</taxon>
        <taxon>Camellia</taxon>
    </lineage>
</organism>
<evidence type="ECO:0000256" key="3">
    <source>
        <dbReference type="SAM" id="SignalP"/>
    </source>
</evidence>
<dbReference type="AlphaFoldDB" id="A0A4S4E4I7"/>
<feature type="chain" id="PRO_5020831181" evidence="3">
    <location>
        <begin position="22"/>
        <end position="148"/>
    </location>
</feature>
<dbReference type="InterPro" id="IPR006969">
    <property type="entry name" value="Stig-like"/>
</dbReference>